<keyword evidence="1" id="KW-0479">Metal-binding</keyword>
<keyword evidence="3" id="KW-0862">Zinc</keyword>
<dbReference type="Ensembl" id="ENSECRT00000026309.1">
    <property type="protein sequence ID" value="ENSECRP00000025767.1"/>
    <property type="gene ID" value="ENSECRG00000017403.1"/>
</dbReference>
<evidence type="ECO:0000259" key="7">
    <source>
        <dbReference type="PROSITE" id="PS50089"/>
    </source>
</evidence>
<dbReference type="Proteomes" id="UP000694620">
    <property type="component" value="Chromosome 12"/>
</dbReference>
<dbReference type="SUPFAM" id="SSF57850">
    <property type="entry name" value="RING/U-box"/>
    <property type="match status" value="1"/>
</dbReference>
<dbReference type="InterPro" id="IPR001841">
    <property type="entry name" value="Znf_RING"/>
</dbReference>
<keyword evidence="5" id="KW-0175">Coiled coil</keyword>
<dbReference type="AlphaFoldDB" id="A0A8C4T1Y1"/>
<sequence length="368" mass="42635">MMAVIIVLPQDHFVCALCLETLKEPVTIPCGHNYCLKCIRDCWQHTQQHYRCPQCTESFFSKPTLSKNPLLADILEKLKAPEHDSTLPGTIAGPGDVPCDVCSERKQVAIQTCLTCLASYCETHLQTHQECEALKKHKLDKPTRNLQQRICSKHNSLLEIYCKTDQCGICHLCVVTEHKNHTLVMSDTEREEKQVEVKATLLEVKRRLNEREKKLSEITAAMAMLRISASMEIQETENRFSDLRWSIERTCWKLTEQIREVERKEIEKAEAIKQQLEKESEELERGHTELSELLKTDDDIQFLKNFSSFYVIPGDEDALRVTVDVKFSAEDQRKEMSHLKEYLDKISQWKFEKCTQYGSESPVFILQP</sequence>
<dbReference type="PANTHER" id="PTHR25465">
    <property type="entry name" value="B-BOX DOMAIN CONTAINING"/>
    <property type="match status" value="1"/>
</dbReference>
<name>A0A8C4T1Y1_ERPCA</name>
<reference evidence="9" key="1">
    <citation type="submission" date="2021-06" db="EMBL/GenBank/DDBJ databases">
        <authorList>
            <consortium name="Wellcome Sanger Institute Data Sharing"/>
        </authorList>
    </citation>
    <scope>NUCLEOTIDE SEQUENCE [LARGE SCALE GENOMIC DNA]</scope>
</reference>
<organism evidence="9 10">
    <name type="scientific">Erpetoichthys calabaricus</name>
    <name type="common">Rope fish</name>
    <name type="synonym">Calamoichthys calabaricus</name>
    <dbReference type="NCBI Taxonomy" id="27687"/>
    <lineage>
        <taxon>Eukaryota</taxon>
        <taxon>Metazoa</taxon>
        <taxon>Chordata</taxon>
        <taxon>Craniata</taxon>
        <taxon>Vertebrata</taxon>
        <taxon>Euteleostomi</taxon>
        <taxon>Actinopterygii</taxon>
        <taxon>Polypteriformes</taxon>
        <taxon>Polypteridae</taxon>
        <taxon>Erpetoichthys</taxon>
    </lineage>
</organism>
<feature type="signal peptide" evidence="6">
    <location>
        <begin position="1"/>
        <end position="16"/>
    </location>
</feature>
<dbReference type="PROSITE" id="PS00518">
    <property type="entry name" value="ZF_RING_1"/>
    <property type="match status" value="1"/>
</dbReference>
<dbReference type="SUPFAM" id="SSF57845">
    <property type="entry name" value="B-box zinc-binding domain"/>
    <property type="match status" value="1"/>
</dbReference>
<dbReference type="InterPro" id="IPR000315">
    <property type="entry name" value="Znf_B-box"/>
</dbReference>
<dbReference type="SMART" id="SM00184">
    <property type="entry name" value="RING"/>
    <property type="match status" value="1"/>
</dbReference>
<dbReference type="Pfam" id="PF00643">
    <property type="entry name" value="zf-B_box"/>
    <property type="match status" value="1"/>
</dbReference>
<dbReference type="PANTHER" id="PTHR25465:SF14">
    <property type="entry name" value="E3 UBIQUITIN-PROTEIN LIGASE TRIM65"/>
    <property type="match status" value="1"/>
</dbReference>
<dbReference type="InterPro" id="IPR051051">
    <property type="entry name" value="E3_ubiq-ligase_TRIM/RNF"/>
</dbReference>
<evidence type="ECO:0000259" key="8">
    <source>
        <dbReference type="PROSITE" id="PS50119"/>
    </source>
</evidence>
<reference evidence="9" key="2">
    <citation type="submission" date="2025-08" db="UniProtKB">
        <authorList>
            <consortium name="Ensembl"/>
        </authorList>
    </citation>
    <scope>IDENTIFICATION</scope>
</reference>
<reference evidence="9" key="3">
    <citation type="submission" date="2025-09" db="UniProtKB">
        <authorList>
            <consortium name="Ensembl"/>
        </authorList>
    </citation>
    <scope>IDENTIFICATION</scope>
</reference>
<evidence type="ECO:0000256" key="1">
    <source>
        <dbReference type="ARBA" id="ARBA00022723"/>
    </source>
</evidence>
<evidence type="ECO:0000256" key="5">
    <source>
        <dbReference type="SAM" id="Coils"/>
    </source>
</evidence>
<dbReference type="OrthoDB" id="6105938at2759"/>
<evidence type="ECO:0000313" key="10">
    <source>
        <dbReference type="Proteomes" id="UP000694620"/>
    </source>
</evidence>
<dbReference type="GeneTree" id="ENSGT01150000286950"/>
<dbReference type="GO" id="GO:0008270">
    <property type="term" value="F:zinc ion binding"/>
    <property type="evidence" value="ECO:0007669"/>
    <property type="project" value="UniProtKB-KW"/>
</dbReference>
<dbReference type="Gene3D" id="4.10.830.40">
    <property type="match status" value="1"/>
</dbReference>
<dbReference type="GeneID" id="114663244"/>
<protein>
    <submittedName>
        <fullName evidence="9">E3 ubiquitin/ISG15 ligase TRIM25-like</fullName>
    </submittedName>
</protein>
<dbReference type="PROSITE" id="PS50119">
    <property type="entry name" value="ZF_BBOX"/>
    <property type="match status" value="1"/>
</dbReference>
<evidence type="ECO:0000256" key="3">
    <source>
        <dbReference type="ARBA" id="ARBA00022833"/>
    </source>
</evidence>
<evidence type="ECO:0000256" key="4">
    <source>
        <dbReference type="PROSITE-ProRule" id="PRU00024"/>
    </source>
</evidence>
<dbReference type="CDD" id="cd19769">
    <property type="entry name" value="Bbox2_TRIM16-like"/>
    <property type="match status" value="1"/>
</dbReference>
<feature type="coiled-coil region" evidence="5">
    <location>
        <begin position="254"/>
        <end position="296"/>
    </location>
</feature>
<feature type="domain" description="RING-type" evidence="7">
    <location>
        <begin position="15"/>
        <end position="56"/>
    </location>
</feature>
<keyword evidence="10" id="KW-1185">Reference proteome</keyword>
<evidence type="ECO:0000256" key="2">
    <source>
        <dbReference type="ARBA" id="ARBA00022771"/>
    </source>
</evidence>
<dbReference type="Gene3D" id="3.30.160.60">
    <property type="entry name" value="Classic Zinc Finger"/>
    <property type="match status" value="1"/>
</dbReference>
<dbReference type="Gene3D" id="3.30.40.10">
    <property type="entry name" value="Zinc/RING finger domain, C3HC4 (zinc finger)"/>
    <property type="match status" value="1"/>
</dbReference>
<dbReference type="InterPro" id="IPR013083">
    <property type="entry name" value="Znf_RING/FYVE/PHD"/>
</dbReference>
<dbReference type="InterPro" id="IPR017907">
    <property type="entry name" value="Znf_RING_CS"/>
</dbReference>
<gene>
    <name evidence="9" type="primary">LOC114663244</name>
</gene>
<dbReference type="InterPro" id="IPR058030">
    <property type="entry name" value="TRIM8/14/16/25/29/45/65_CC"/>
</dbReference>
<dbReference type="PROSITE" id="PS50089">
    <property type="entry name" value="ZF_RING_2"/>
    <property type="match status" value="1"/>
</dbReference>
<evidence type="ECO:0000313" key="9">
    <source>
        <dbReference type="Ensembl" id="ENSECRP00000025767.1"/>
    </source>
</evidence>
<accession>A0A8C4T1Y1</accession>
<keyword evidence="6" id="KW-0732">Signal</keyword>
<feature type="chain" id="PRO_5034682532" evidence="6">
    <location>
        <begin position="17"/>
        <end position="368"/>
    </location>
</feature>
<dbReference type="RefSeq" id="XP_028672823.1">
    <property type="nucleotide sequence ID" value="XM_028816990.2"/>
</dbReference>
<dbReference type="Pfam" id="PF15227">
    <property type="entry name" value="zf-C3HC4_4"/>
    <property type="match status" value="1"/>
</dbReference>
<proteinExistence type="predicted"/>
<feature type="domain" description="B box-type" evidence="8">
    <location>
        <begin position="146"/>
        <end position="186"/>
    </location>
</feature>
<evidence type="ECO:0000256" key="6">
    <source>
        <dbReference type="SAM" id="SignalP"/>
    </source>
</evidence>
<keyword evidence="2 4" id="KW-0863">Zinc-finger</keyword>
<dbReference type="Pfam" id="PF25600">
    <property type="entry name" value="TRIM_CC"/>
    <property type="match status" value="1"/>
</dbReference>